<comment type="caution">
    <text evidence="1">The sequence shown here is derived from an EMBL/GenBank/DDBJ whole genome shotgun (WGS) entry which is preliminary data.</text>
</comment>
<proteinExistence type="predicted"/>
<dbReference type="RefSeq" id="XP_013323961.1">
    <property type="nucleotide sequence ID" value="XM_013468507.1"/>
</dbReference>
<reference evidence="1 2" key="1">
    <citation type="submission" date="2015-04" db="EMBL/GenBank/DDBJ databases">
        <authorList>
            <person name="Heijne W.H."/>
            <person name="Fedorova N.D."/>
            <person name="Nierman W.C."/>
            <person name="Vollebregt A.W."/>
            <person name="Zhao Z."/>
            <person name="Wu L."/>
            <person name="Kumar M."/>
            <person name="Stam H."/>
            <person name="van den Berg M.A."/>
            <person name="Pel H.J."/>
        </authorList>
    </citation>
    <scope>NUCLEOTIDE SEQUENCE [LARGE SCALE GENOMIC DNA]</scope>
    <source>
        <strain evidence="1 2">CBS 393.64</strain>
    </source>
</reference>
<name>A0A0F4YGN7_RASE3</name>
<organism evidence="1 2">
    <name type="scientific">Rasamsonia emersonii (strain ATCC 16479 / CBS 393.64 / IMI 116815)</name>
    <dbReference type="NCBI Taxonomy" id="1408163"/>
    <lineage>
        <taxon>Eukaryota</taxon>
        <taxon>Fungi</taxon>
        <taxon>Dikarya</taxon>
        <taxon>Ascomycota</taxon>
        <taxon>Pezizomycotina</taxon>
        <taxon>Eurotiomycetes</taxon>
        <taxon>Eurotiomycetidae</taxon>
        <taxon>Eurotiales</taxon>
        <taxon>Trichocomaceae</taxon>
        <taxon>Rasamsonia</taxon>
    </lineage>
</organism>
<keyword evidence="2" id="KW-1185">Reference proteome</keyword>
<gene>
    <name evidence="1" type="ORF">T310_8813</name>
</gene>
<dbReference type="Proteomes" id="UP000053958">
    <property type="component" value="Unassembled WGS sequence"/>
</dbReference>
<evidence type="ECO:0000313" key="1">
    <source>
        <dbReference type="EMBL" id="KKA17349.1"/>
    </source>
</evidence>
<dbReference type="GeneID" id="25320963"/>
<feature type="non-terminal residue" evidence="1">
    <location>
        <position position="1"/>
    </location>
</feature>
<dbReference type="EMBL" id="LASV01000664">
    <property type="protein sequence ID" value="KKA17349.1"/>
    <property type="molecule type" value="Genomic_DNA"/>
</dbReference>
<feature type="non-terminal residue" evidence="1">
    <location>
        <position position="143"/>
    </location>
</feature>
<dbReference type="AlphaFoldDB" id="A0A0F4YGN7"/>
<evidence type="ECO:0000313" key="2">
    <source>
        <dbReference type="Proteomes" id="UP000053958"/>
    </source>
</evidence>
<sequence length="143" mass="15917">QSKERKARLTVGPAILHHPFIWILRVREPGGSHGAKAVIISKISLSIDARQGQAEWRNLSDGDQSQCRDGDALRWRYTDAGDQIMEALSGFKHMIPLALAAQRIQDQNSIQCSPRGRSAIQIRAIAERPGQAIDDRTPTTREL</sequence>
<accession>A0A0F4YGN7</accession>
<protein>
    <submittedName>
        <fullName evidence="1">Uncharacterized protein</fullName>
    </submittedName>
</protein>